<dbReference type="GO" id="GO:0022857">
    <property type="term" value="F:transmembrane transporter activity"/>
    <property type="evidence" value="ECO:0007669"/>
    <property type="project" value="InterPro"/>
</dbReference>
<dbReference type="STRING" id="1882483.A0A317XJZ8"/>
<dbReference type="InParanoid" id="A0A317XJZ8"/>
<name>A0A317XJZ8_9BASI</name>
<evidence type="ECO:0000259" key="7">
    <source>
        <dbReference type="PROSITE" id="PS50850"/>
    </source>
</evidence>
<dbReference type="FunCoup" id="A0A317XJZ8">
    <property type="interactions" value="64"/>
</dbReference>
<dbReference type="Pfam" id="PF07690">
    <property type="entry name" value="MFS_1"/>
    <property type="match status" value="1"/>
</dbReference>
<feature type="transmembrane region" description="Helical" evidence="6">
    <location>
        <begin position="147"/>
        <end position="172"/>
    </location>
</feature>
<feature type="transmembrane region" description="Helical" evidence="6">
    <location>
        <begin position="215"/>
        <end position="238"/>
    </location>
</feature>
<dbReference type="AlphaFoldDB" id="A0A317XJZ8"/>
<evidence type="ECO:0000313" key="8">
    <source>
        <dbReference type="EMBL" id="PWY98656.1"/>
    </source>
</evidence>
<keyword evidence="4 6" id="KW-1133">Transmembrane helix</keyword>
<organism evidence="8 9">
    <name type="scientific">Testicularia cyperi</name>
    <dbReference type="NCBI Taxonomy" id="1882483"/>
    <lineage>
        <taxon>Eukaryota</taxon>
        <taxon>Fungi</taxon>
        <taxon>Dikarya</taxon>
        <taxon>Basidiomycota</taxon>
        <taxon>Ustilaginomycotina</taxon>
        <taxon>Ustilaginomycetes</taxon>
        <taxon>Ustilaginales</taxon>
        <taxon>Anthracoideaceae</taxon>
        <taxon>Testicularia</taxon>
    </lineage>
</organism>
<dbReference type="FunFam" id="1.20.1250.20:FF:000013">
    <property type="entry name" value="MFS general substrate transporter"/>
    <property type="match status" value="1"/>
</dbReference>
<dbReference type="Gene3D" id="1.20.1250.20">
    <property type="entry name" value="MFS general substrate transporter like domains"/>
    <property type="match status" value="2"/>
</dbReference>
<sequence length="524" mass="58848">MSGSDIDEKRSSTEKVAVLESDAAYAAADAEVAQAQTLVMTPEEQGRILRKIDIAIVPFSTLLYLLSFLDRINIGQARVYGLTTDLRMTPQEYDIALSLFFVGYIIIEIPSNLIIKRAKPHRFICTIMVLWSICMTLMGVVKNGKQLIALRFLLGITEGALFPCLNFLFSTWYTRDHLNKRTSVFFAGATLAGAFGGILAYALEKVPLGMYADERWRSIFIIEGLLTFVFAIPAWWLVAPFPDDDDRILSPEENAKWNYMLRKTQGVTSLPLPNSKTQFYAAFKDWKNYTFAILYACIAMPLYCLALFSPSIIKAFGKTAAQSNLLSVPPYVLGFLLTLANSYFSDKYKRRAPFLLGFMLLTVIGYSILLSPVKFGVKYFAIFLTVAGVSPSIATAITWVGTNFGPIQKRGAVMGLFFTIGNGSGLISSNIYPARDAPRYRKGHSIALSFAILCLILTTVMALWMMRENKRRDENYPSPDELDLDLDGKNLITPEAKAMWKYEHLSDQEILELGDKHPSFRYSW</sequence>
<dbReference type="InterPro" id="IPR020846">
    <property type="entry name" value="MFS_dom"/>
</dbReference>
<evidence type="ECO:0000256" key="6">
    <source>
        <dbReference type="SAM" id="Phobius"/>
    </source>
</evidence>
<evidence type="ECO:0000256" key="1">
    <source>
        <dbReference type="ARBA" id="ARBA00004141"/>
    </source>
</evidence>
<feature type="transmembrane region" description="Helical" evidence="6">
    <location>
        <begin position="54"/>
        <end position="75"/>
    </location>
</feature>
<evidence type="ECO:0000256" key="3">
    <source>
        <dbReference type="ARBA" id="ARBA00022692"/>
    </source>
</evidence>
<evidence type="ECO:0000256" key="5">
    <source>
        <dbReference type="ARBA" id="ARBA00023136"/>
    </source>
</evidence>
<dbReference type="PANTHER" id="PTHR43791">
    <property type="entry name" value="PERMEASE-RELATED"/>
    <property type="match status" value="1"/>
</dbReference>
<feature type="transmembrane region" description="Helical" evidence="6">
    <location>
        <begin position="379"/>
        <end position="400"/>
    </location>
</feature>
<keyword evidence="5 6" id="KW-0472">Membrane</keyword>
<dbReference type="EMBL" id="KZ819197">
    <property type="protein sequence ID" value="PWY98656.1"/>
    <property type="molecule type" value="Genomic_DNA"/>
</dbReference>
<evidence type="ECO:0000256" key="2">
    <source>
        <dbReference type="ARBA" id="ARBA00022448"/>
    </source>
</evidence>
<dbReference type="InterPro" id="IPR036259">
    <property type="entry name" value="MFS_trans_sf"/>
</dbReference>
<feature type="transmembrane region" description="Helical" evidence="6">
    <location>
        <begin position="122"/>
        <end position="141"/>
    </location>
</feature>
<feature type="transmembrane region" description="Helical" evidence="6">
    <location>
        <begin position="328"/>
        <end position="345"/>
    </location>
</feature>
<feature type="transmembrane region" description="Helical" evidence="6">
    <location>
        <begin position="184"/>
        <end position="203"/>
    </location>
</feature>
<dbReference type="PROSITE" id="PS50850">
    <property type="entry name" value="MFS"/>
    <property type="match status" value="1"/>
</dbReference>
<feature type="transmembrane region" description="Helical" evidence="6">
    <location>
        <begin position="412"/>
        <end position="432"/>
    </location>
</feature>
<keyword evidence="2" id="KW-0813">Transport</keyword>
<dbReference type="InterPro" id="IPR011701">
    <property type="entry name" value="MFS"/>
</dbReference>
<dbReference type="PANTHER" id="PTHR43791:SF19">
    <property type="entry name" value="TRANSPORTER, PUTATIVE (AFU_ORTHOLOGUE AFUA_1G01812)-RELATED"/>
    <property type="match status" value="1"/>
</dbReference>
<dbReference type="GO" id="GO:0016020">
    <property type="term" value="C:membrane"/>
    <property type="evidence" value="ECO:0007669"/>
    <property type="project" value="UniProtKB-SubCell"/>
</dbReference>
<comment type="subcellular location">
    <subcellularLocation>
        <location evidence="1">Membrane</location>
        <topology evidence="1">Multi-pass membrane protein</topology>
    </subcellularLocation>
</comment>
<evidence type="ECO:0000313" key="9">
    <source>
        <dbReference type="Proteomes" id="UP000246740"/>
    </source>
</evidence>
<protein>
    <submittedName>
        <fullName evidence="8">Putative MFS nicotinic acid transporter Tna1</fullName>
    </submittedName>
</protein>
<proteinExistence type="predicted"/>
<keyword evidence="9" id="KW-1185">Reference proteome</keyword>
<accession>A0A317XJZ8</accession>
<dbReference type="SUPFAM" id="SSF103473">
    <property type="entry name" value="MFS general substrate transporter"/>
    <property type="match status" value="1"/>
</dbReference>
<feature type="domain" description="Major facilitator superfamily (MFS) profile" evidence="7">
    <location>
        <begin position="56"/>
        <end position="470"/>
    </location>
</feature>
<feature type="transmembrane region" description="Helical" evidence="6">
    <location>
        <begin position="289"/>
        <end position="308"/>
    </location>
</feature>
<reference evidence="8 9" key="1">
    <citation type="journal article" date="2018" name="Mol. Biol. Evol.">
        <title>Broad Genomic Sampling Reveals a Smut Pathogenic Ancestry of the Fungal Clade Ustilaginomycotina.</title>
        <authorList>
            <person name="Kijpornyongpan T."/>
            <person name="Mondo S.J."/>
            <person name="Barry K."/>
            <person name="Sandor L."/>
            <person name="Lee J."/>
            <person name="Lipzen A."/>
            <person name="Pangilinan J."/>
            <person name="LaButti K."/>
            <person name="Hainaut M."/>
            <person name="Henrissat B."/>
            <person name="Grigoriev I.V."/>
            <person name="Spatafora J.W."/>
            <person name="Aime M.C."/>
        </authorList>
    </citation>
    <scope>NUCLEOTIDE SEQUENCE [LARGE SCALE GENOMIC DNA]</scope>
    <source>
        <strain evidence="8 9">MCA 3645</strain>
    </source>
</reference>
<feature type="transmembrane region" description="Helical" evidence="6">
    <location>
        <begin position="444"/>
        <end position="466"/>
    </location>
</feature>
<keyword evidence="3 6" id="KW-0812">Transmembrane</keyword>
<dbReference type="FunFam" id="1.20.1250.20:FF:000057">
    <property type="entry name" value="MFS general substrate transporter"/>
    <property type="match status" value="1"/>
</dbReference>
<dbReference type="Proteomes" id="UP000246740">
    <property type="component" value="Unassembled WGS sequence"/>
</dbReference>
<feature type="transmembrane region" description="Helical" evidence="6">
    <location>
        <begin position="95"/>
        <end position="115"/>
    </location>
</feature>
<gene>
    <name evidence="8" type="ORF">BCV70DRAFT_201457</name>
</gene>
<evidence type="ECO:0000256" key="4">
    <source>
        <dbReference type="ARBA" id="ARBA00022989"/>
    </source>
</evidence>
<feature type="transmembrane region" description="Helical" evidence="6">
    <location>
        <begin position="352"/>
        <end position="373"/>
    </location>
</feature>
<dbReference type="OrthoDB" id="2962993at2759"/>